<dbReference type="AlphaFoldDB" id="A0A9X9M3U0"/>
<dbReference type="Proteomes" id="UP000269945">
    <property type="component" value="Unassembled WGS sequence"/>
</dbReference>
<evidence type="ECO:0000313" key="2">
    <source>
        <dbReference type="EMBL" id="VCX31487.1"/>
    </source>
</evidence>
<proteinExistence type="predicted"/>
<dbReference type="EMBL" id="CYRY02041529">
    <property type="protein sequence ID" value="VCX31487.1"/>
    <property type="molecule type" value="Genomic_DNA"/>
</dbReference>
<accession>A0A9X9M3U0</accession>
<name>A0A9X9M3U0_GULGU</name>
<reference evidence="2 3" key="1">
    <citation type="submission" date="2018-10" db="EMBL/GenBank/DDBJ databases">
        <authorList>
            <person name="Ekblom R."/>
            <person name="Jareborg N."/>
        </authorList>
    </citation>
    <scope>NUCLEOTIDE SEQUENCE [LARGE SCALE GENOMIC DNA]</scope>
    <source>
        <tissue evidence="2">Muscle</tissue>
    </source>
</reference>
<evidence type="ECO:0000256" key="1">
    <source>
        <dbReference type="SAM" id="MobiDB-lite"/>
    </source>
</evidence>
<feature type="region of interest" description="Disordered" evidence="1">
    <location>
        <begin position="160"/>
        <end position="203"/>
    </location>
</feature>
<feature type="compositionally biased region" description="Basic residues" evidence="1">
    <location>
        <begin position="180"/>
        <end position="192"/>
    </location>
</feature>
<keyword evidence="3" id="KW-1185">Reference proteome</keyword>
<protein>
    <submittedName>
        <fullName evidence="2">Uncharacterized protein</fullName>
    </submittedName>
</protein>
<gene>
    <name evidence="2" type="ORF">BN2614_LOCUS2</name>
</gene>
<organism evidence="2 3">
    <name type="scientific">Gulo gulo</name>
    <name type="common">Wolverine</name>
    <name type="synonym">Gluton</name>
    <dbReference type="NCBI Taxonomy" id="48420"/>
    <lineage>
        <taxon>Eukaryota</taxon>
        <taxon>Metazoa</taxon>
        <taxon>Chordata</taxon>
        <taxon>Craniata</taxon>
        <taxon>Vertebrata</taxon>
        <taxon>Euteleostomi</taxon>
        <taxon>Mammalia</taxon>
        <taxon>Eutheria</taxon>
        <taxon>Laurasiatheria</taxon>
        <taxon>Carnivora</taxon>
        <taxon>Caniformia</taxon>
        <taxon>Musteloidea</taxon>
        <taxon>Mustelidae</taxon>
        <taxon>Guloninae</taxon>
        <taxon>Gulo</taxon>
    </lineage>
</organism>
<comment type="caution">
    <text evidence="2">The sequence shown here is derived from an EMBL/GenBank/DDBJ whole genome shotgun (WGS) entry which is preliminary data.</text>
</comment>
<feature type="region of interest" description="Disordered" evidence="1">
    <location>
        <begin position="120"/>
        <end position="147"/>
    </location>
</feature>
<evidence type="ECO:0000313" key="3">
    <source>
        <dbReference type="Proteomes" id="UP000269945"/>
    </source>
</evidence>
<sequence length="203" mass="22225">MPRRAGIRHLRASVLGARVPRAGVRARSCRGRGGSGLATGEWTVAQPRLQRSPGCREVAPKELLRRRLLLFLPLLLRRPLHSADASAKAAGGPDHLPVLARGLRRRHREQLGVSSRAGSGIVRTHHLGPGECRPRRRRKSPWHRLDPGITLGVGDAAATAATFPDPPLPPRALGSCGRAGTRRSSRTRKRRPGQTATWRFREP</sequence>